<proteinExistence type="predicted"/>
<sequence>MAKKRTYPVGVADIEGHSYTARFDTMKEKREYLELKEKLNAAGFKYGMWFASEGFWPTAAWKLVGRHFLLSLASATMMKDAGGNPCHEDAFGEPRHQGEYSYLFVYVGPFDEEWELGEPPLVDGDFPEKHWQMIFNNAVEAADFANRFIPAGKPLF</sequence>
<dbReference type="EMBL" id="LAZR01000113">
    <property type="protein sequence ID" value="KKN90124.1"/>
    <property type="molecule type" value="Genomic_DNA"/>
</dbReference>
<reference evidence="1" key="1">
    <citation type="journal article" date="2015" name="Nature">
        <title>Complex archaea that bridge the gap between prokaryotes and eukaryotes.</title>
        <authorList>
            <person name="Spang A."/>
            <person name="Saw J.H."/>
            <person name="Jorgensen S.L."/>
            <person name="Zaremba-Niedzwiedzka K."/>
            <person name="Martijn J."/>
            <person name="Lind A.E."/>
            <person name="van Eijk R."/>
            <person name="Schleper C."/>
            <person name="Guy L."/>
            <person name="Ettema T.J."/>
        </authorList>
    </citation>
    <scope>NUCLEOTIDE SEQUENCE</scope>
</reference>
<comment type="caution">
    <text evidence="1">The sequence shown here is derived from an EMBL/GenBank/DDBJ whole genome shotgun (WGS) entry which is preliminary data.</text>
</comment>
<dbReference type="AlphaFoldDB" id="A0A0F9UEM5"/>
<organism evidence="1">
    <name type="scientific">marine sediment metagenome</name>
    <dbReference type="NCBI Taxonomy" id="412755"/>
    <lineage>
        <taxon>unclassified sequences</taxon>
        <taxon>metagenomes</taxon>
        <taxon>ecological metagenomes</taxon>
    </lineage>
</organism>
<name>A0A0F9UEM5_9ZZZZ</name>
<accession>A0A0F9UEM5</accession>
<gene>
    <name evidence="1" type="ORF">LCGC14_0232400</name>
</gene>
<protein>
    <submittedName>
        <fullName evidence="1">Uncharacterized protein</fullName>
    </submittedName>
</protein>
<evidence type="ECO:0000313" key="1">
    <source>
        <dbReference type="EMBL" id="KKN90124.1"/>
    </source>
</evidence>